<evidence type="ECO:0000256" key="8">
    <source>
        <dbReference type="ARBA" id="ARBA00022771"/>
    </source>
</evidence>
<evidence type="ECO:0000256" key="6">
    <source>
        <dbReference type="ARBA" id="ARBA00022692"/>
    </source>
</evidence>
<comment type="catalytic activity">
    <reaction evidence="1">
        <text>S-ubiquitinyl-[E2 ubiquitin-conjugating enzyme]-L-cysteine + [acceptor protein]-L-lysine = [E2 ubiquitin-conjugating enzyme]-L-cysteine + N(6)-ubiquitinyl-[acceptor protein]-L-lysine.</text>
        <dbReference type="EC" id="2.3.2.27"/>
    </reaction>
</comment>
<evidence type="ECO:0000256" key="3">
    <source>
        <dbReference type="ARBA" id="ARBA00004906"/>
    </source>
</evidence>
<dbReference type="InterPro" id="IPR013083">
    <property type="entry name" value="Znf_RING/FYVE/PHD"/>
</dbReference>
<sequence length="523" mass="59641">MNYNSAYRLFLIFFCFWVILRNGSQENLPKSKKPNKEKWLSNISKIKFADLKGTTEWPKFAQNKLKMLTIPENSNLNNLYYKNISGLVIGDWENKNVNETTKWYNGTLSPEKTLFKDKERGQIYLYLNAKKTTVPDINFIQGFARLTNEDNSEFIDLEGIHTFKNGTFYLYGYKEQHLGIFRKLLNIMPDNSTLTGAKTILSKYYGKFFDELANENDIVPVCEYYIMGQIGPVDASISQNELENLEREMEYPTGEKTIKPPILQSKLFFFSTNCSNVITTISPPFNDTSKIAFIGGIKKQIYDRRATLAGFMALIVGLSQIFLLITQMEFTSTHSLLSKISAYTIGLYLLTDSYICLILFSTGLSISHAFTTLFAASFFPFIALSFFGFKYIILIRNTQSIESNSEPDEEENADSSEVYNGQINLNDLDNAQIESESSNRARKISSTSSNNDNRQESSSVIVSNKSCAICMQHIDLKISKTKLFQRLNYMVTPCHHAFHTSCLTDWMKIKLECPVCRAALPPV</sequence>
<dbReference type="GO" id="GO:0016567">
    <property type="term" value="P:protein ubiquitination"/>
    <property type="evidence" value="ECO:0007669"/>
    <property type="project" value="TreeGrafter"/>
</dbReference>
<comment type="pathway">
    <text evidence="3">Protein modification; protein ubiquitination.</text>
</comment>
<dbReference type="EC" id="2.3.2.27" evidence="4"/>
<dbReference type="Pfam" id="PF13639">
    <property type="entry name" value="zf-RING_2"/>
    <property type="match status" value="1"/>
</dbReference>
<keyword evidence="12 15" id="KW-0472">Membrane</keyword>
<evidence type="ECO:0000256" key="1">
    <source>
        <dbReference type="ARBA" id="ARBA00000900"/>
    </source>
</evidence>
<dbReference type="Pfam" id="PF11145">
    <property type="entry name" value="DUF2921"/>
    <property type="match status" value="1"/>
</dbReference>
<evidence type="ECO:0000256" key="9">
    <source>
        <dbReference type="ARBA" id="ARBA00022786"/>
    </source>
</evidence>
<evidence type="ECO:0000256" key="5">
    <source>
        <dbReference type="ARBA" id="ARBA00022679"/>
    </source>
</evidence>
<organism evidence="17 18">
    <name type="scientific">Smittium simulii</name>
    <dbReference type="NCBI Taxonomy" id="133385"/>
    <lineage>
        <taxon>Eukaryota</taxon>
        <taxon>Fungi</taxon>
        <taxon>Fungi incertae sedis</taxon>
        <taxon>Zoopagomycota</taxon>
        <taxon>Kickxellomycotina</taxon>
        <taxon>Harpellomycetes</taxon>
        <taxon>Harpellales</taxon>
        <taxon>Legeriomycetaceae</taxon>
        <taxon>Smittium</taxon>
    </lineage>
</organism>
<dbReference type="GO" id="GO:0061630">
    <property type="term" value="F:ubiquitin protein ligase activity"/>
    <property type="evidence" value="ECO:0007669"/>
    <property type="project" value="UniProtKB-EC"/>
</dbReference>
<proteinExistence type="predicted"/>
<evidence type="ECO:0000256" key="4">
    <source>
        <dbReference type="ARBA" id="ARBA00012483"/>
    </source>
</evidence>
<dbReference type="PANTHER" id="PTHR45977:SF4">
    <property type="entry name" value="RING-TYPE DOMAIN-CONTAINING PROTEIN"/>
    <property type="match status" value="1"/>
</dbReference>
<protein>
    <recommendedName>
        <fullName evidence="4">RING-type E3 ubiquitin transferase</fullName>
        <ecNumber evidence="4">2.3.2.27</ecNumber>
    </recommendedName>
</protein>
<feature type="transmembrane region" description="Helical" evidence="15">
    <location>
        <begin position="340"/>
        <end position="360"/>
    </location>
</feature>
<dbReference type="AlphaFoldDB" id="A0A2T9YRP6"/>
<feature type="transmembrane region" description="Helical" evidence="15">
    <location>
        <begin position="308"/>
        <end position="328"/>
    </location>
</feature>
<gene>
    <name evidence="17" type="ORF">BB561_002101</name>
</gene>
<name>A0A2T9YRP6_9FUNG</name>
<dbReference type="PANTHER" id="PTHR45977">
    <property type="entry name" value="TARGET OF ERK KINASE MPK-1"/>
    <property type="match status" value="1"/>
</dbReference>
<accession>A0A2T9YRP6</accession>
<evidence type="ECO:0000256" key="2">
    <source>
        <dbReference type="ARBA" id="ARBA00004127"/>
    </source>
</evidence>
<keyword evidence="11 15" id="KW-1133">Transmembrane helix</keyword>
<evidence type="ECO:0000256" key="14">
    <source>
        <dbReference type="SAM" id="MobiDB-lite"/>
    </source>
</evidence>
<dbReference type="STRING" id="133385.A0A2T9YRP6"/>
<dbReference type="EMBL" id="MBFR01000068">
    <property type="protein sequence ID" value="PVU95002.1"/>
    <property type="molecule type" value="Genomic_DNA"/>
</dbReference>
<evidence type="ECO:0000313" key="17">
    <source>
        <dbReference type="EMBL" id="PVU95002.1"/>
    </source>
</evidence>
<comment type="subcellular location">
    <subcellularLocation>
        <location evidence="2">Endomembrane system</location>
        <topology evidence="2">Multi-pass membrane protein</topology>
    </subcellularLocation>
</comment>
<reference evidence="17 18" key="1">
    <citation type="journal article" date="2018" name="MBio">
        <title>Comparative Genomics Reveals the Core Gene Toolbox for the Fungus-Insect Symbiosis.</title>
        <authorList>
            <person name="Wang Y."/>
            <person name="Stata M."/>
            <person name="Wang W."/>
            <person name="Stajich J.E."/>
            <person name="White M.M."/>
            <person name="Moncalvo J.M."/>
        </authorList>
    </citation>
    <scope>NUCLEOTIDE SEQUENCE [LARGE SCALE GENOMIC DNA]</scope>
    <source>
        <strain evidence="17 18">SWE-8-4</strain>
    </source>
</reference>
<evidence type="ECO:0000256" key="12">
    <source>
        <dbReference type="ARBA" id="ARBA00023136"/>
    </source>
</evidence>
<keyword evidence="18" id="KW-1185">Reference proteome</keyword>
<evidence type="ECO:0000256" key="15">
    <source>
        <dbReference type="SAM" id="Phobius"/>
    </source>
</evidence>
<evidence type="ECO:0000256" key="10">
    <source>
        <dbReference type="ARBA" id="ARBA00022833"/>
    </source>
</evidence>
<dbReference type="PROSITE" id="PS50089">
    <property type="entry name" value="ZF_RING_2"/>
    <property type="match status" value="1"/>
</dbReference>
<feature type="domain" description="RING-type" evidence="16">
    <location>
        <begin position="467"/>
        <end position="517"/>
    </location>
</feature>
<evidence type="ECO:0000313" key="18">
    <source>
        <dbReference type="Proteomes" id="UP000245383"/>
    </source>
</evidence>
<dbReference type="Gene3D" id="3.30.40.10">
    <property type="entry name" value="Zinc/RING finger domain, C3HC4 (zinc finger)"/>
    <property type="match status" value="1"/>
</dbReference>
<keyword evidence="10" id="KW-0862">Zinc</keyword>
<dbReference type="GO" id="GO:0006511">
    <property type="term" value="P:ubiquitin-dependent protein catabolic process"/>
    <property type="evidence" value="ECO:0007669"/>
    <property type="project" value="TreeGrafter"/>
</dbReference>
<keyword evidence="9" id="KW-0833">Ubl conjugation pathway</keyword>
<dbReference type="GO" id="GO:0012505">
    <property type="term" value="C:endomembrane system"/>
    <property type="evidence" value="ECO:0007669"/>
    <property type="project" value="UniProtKB-SubCell"/>
</dbReference>
<evidence type="ECO:0000259" key="16">
    <source>
        <dbReference type="PROSITE" id="PS50089"/>
    </source>
</evidence>
<dbReference type="OrthoDB" id="9984778at2759"/>
<keyword evidence="5" id="KW-0808">Transferase</keyword>
<dbReference type="InterPro" id="IPR001841">
    <property type="entry name" value="Znf_RING"/>
</dbReference>
<feature type="transmembrane region" description="Helical" evidence="15">
    <location>
        <begin position="372"/>
        <end position="393"/>
    </location>
</feature>
<feature type="transmembrane region" description="Helical" evidence="15">
    <location>
        <begin position="6"/>
        <end position="23"/>
    </location>
</feature>
<dbReference type="SUPFAM" id="SSF57850">
    <property type="entry name" value="RING/U-box"/>
    <property type="match status" value="1"/>
</dbReference>
<dbReference type="GO" id="GO:0008270">
    <property type="term" value="F:zinc ion binding"/>
    <property type="evidence" value="ECO:0007669"/>
    <property type="project" value="UniProtKB-KW"/>
</dbReference>
<keyword evidence="7" id="KW-0479">Metal-binding</keyword>
<feature type="region of interest" description="Disordered" evidence="14">
    <location>
        <begin position="436"/>
        <end position="457"/>
    </location>
</feature>
<evidence type="ECO:0000256" key="7">
    <source>
        <dbReference type="ARBA" id="ARBA00022723"/>
    </source>
</evidence>
<comment type="caution">
    <text evidence="17">The sequence shown here is derived from an EMBL/GenBank/DDBJ whole genome shotgun (WGS) entry which is preliminary data.</text>
</comment>
<dbReference type="Proteomes" id="UP000245383">
    <property type="component" value="Unassembled WGS sequence"/>
</dbReference>
<keyword evidence="6 15" id="KW-0812">Transmembrane</keyword>
<evidence type="ECO:0000256" key="13">
    <source>
        <dbReference type="PROSITE-ProRule" id="PRU00175"/>
    </source>
</evidence>
<dbReference type="SMART" id="SM00184">
    <property type="entry name" value="RING"/>
    <property type="match status" value="1"/>
</dbReference>
<evidence type="ECO:0000256" key="11">
    <source>
        <dbReference type="ARBA" id="ARBA00022989"/>
    </source>
</evidence>
<dbReference type="InterPro" id="IPR021319">
    <property type="entry name" value="DUF2921"/>
</dbReference>
<keyword evidence="8 13" id="KW-0863">Zinc-finger</keyword>